<dbReference type="PROSITE" id="PS50885">
    <property type="entry name" value="HAMP"/>
    <property type="match status" value="1"/>
</dbReference>
<dbReference type="EMBL" id="JAAIYP010000039">
    <property type="protein sequence ID" value="NFV81402.1"/>
    <property type="molecule type" value="Genomic_DNA"/>
</dbReference>
<feature type="non-terminal residue" evidence="3">
    <location>
        <position position="251"/>
    </location>
</feature>
<feature type="domain" description="HAMP" evidence="2">
    <location>
        <begin position="211"/>
        <end position="251"/>
    </location>
</feature>
<dbReference type="InterPro" id="IPR024478">
    <property type="entry name" value="HlyB_4HB_MCP"/>
</dbReference>
<organism evidence="3 4">
    <name type="scientific">Magnetospirillum aberrantis SpK</name>
    <dbReference type="NCBI Taxonomy" id="908842"/>
    <lineage>
        <taxon>Bacteria</taxon>
        <taxon>Pseudomonadati</taxon>
        <taxon>Pseudomonadota</taxon>
        <taxon>Alphaproteobacteria</taxon>
        <taxon>Rhodospirillales</taxon>
        <taxon>Rhodospirillaceae</taxon>
        <taxon>Magnetospirillum</taxon>
    </lineage>
</organism>
<keyword evidence="4" id="KW-1185">Reference proteome</keyword>
<keyword evidence="1" id="KW-1133">Transmembrane helix</keyword>
<dbReference type="Proteomes" id="UP000480684">
    <property type="component" value="Unassembled WGS sequence"/>
</dbReference>
<proteinExistence type="predicted"/>
<feature type="transmembrane region" description="Helical" evidence="1">
    <location>
        <begin position="188"/>
        <end position="210"/>
    </location>
</feature>
<name>A0A7C9QVC6_9PROT</name>
<evidence type="ECO:0000313" key="3">
    <source>
        <dbReference type="EMBL" id="NFV81402.1"/>
    </source>
</evidence>
<gene>
    <name evidence="3" type="ORF">G4223_14900</name>
</gene>
<reference evidence="3 4" key="1">
    <citation type="submission" date="2020-02" db="EMBL/GenBank/DDBJ databases">
        <authorList>
            <person name="Dziuba M."/>
            <person name="Kuznetsov B."/>
            <person name="Mardanov A."/>
            <person name="Ravin N."/>
            <person name="Grouzdev D."/>
        </authorList>
    </citation>
    <scope>NUCLEOTIDE SEQUENCE [LARGE SCALE GENOMIC DNA]</scope>
    <source>
        <strain evidence="3 4">SpK</strain>
    </source>
</reference>
<keyword evidence="1" id="KW-0812">Transmembrane</keyword>
<evidence type="ECO:0000313" key="4">
    <source>
        <dbReference type="Proteomes" id="UP000480684"/>
    </source>
</evidence>
<dbReference type="Pfam" id="PF00672">
    <property type="entry name" value="HAMP"/>
    <property type="match status" value="1"/>
</dbReference>
<evidence type="ECO:0000256" key="1">
    <source>
        <dbReference type="SAM" id="Phobius"/>
    </source>
</evidence>
<sequence length="251" mass="27148">MFARLRIPARLAILTIAMGVFLAAVAGLGITGMNSILASLRTVYEDRTTAVIHLAEVQDTFLRIRLQAIGYRDATDPEVQARIKREIATLDARLDESWSTYRSVELTAGEARIANELERTLAAYRDSRDRYFAALAAGDMEKAREISRTEGAQAGAALEKSITEDFALQVETARQEYEKGRDTSRTSVTLALVAAGLALLIGGGLAWGIVSSITAPLNRILGAMGRLAHGELEVEISGQDRVDEVGDIAKA</sequence>
<dbReference type="GO" id="GO:0016020">
    <property type="term" value="C:membrane"/>
    <property type="evidence" value="ECO:0007669"/>
    <property type="project" value="InterPro"/>
</dbReference>
<dbReference type="AlphaFoldDB" id="A0A7C9QVC6"/>
<dbReference type="SUPFAM" id="SSF158472">
    <property type="entry name" value="HAMP domain-like"/>
    <property type="match status" value="1"/>
</dbReference>
<protein>
    <submittedName>
        <fullName evidence="3">HAMP domain-containing protein</fullName>
    </submittedName>
</protein>
<evidence type="ECO:0000259" key="2">
    <source>
        <dbReference type="PROSITE" id="PS50885"/>
    </source>
</evidence>
<dbReference type="PANTHER" id="PTHR32089">
    <property type="entry name" value="METHYL-ACCEPTING CHEMOTAXIS PROTEIN MCPB"/>
    <property type="match status" value="1"/>
</dbReference>
<dbReference type="Pfam" id="PF12729">
    <property type="entry name" value="4HB_MCP_1"/>
    <property type="match status" value="1"/>
</dbReference>
<accession>A0A7C9QVC6</accession>
<keyword evidence="1" id="KW-0472">Membrane</keyword>
<dbReference type="GO" id="GO:0007165">
    <property type="term" value="P:signal transduction"/>
    <property type="evidence" value="ECO:0007669"/>
    <property type="project" value="InterPro"/>
</dbReference>
<comment type="caution">
    <text evidence="3">The sequence shown here is derived from an EMBL/GenBank/DDBJ whole genome shotgun (WGS) entry which is preliminary data.</text>
</comment>
<dbReference type="Gene3D" id="6.10.340.10">
    <property type="match status" value="1"/>
</dbReference>
<dbReference type="RefSeq" id="WP_163681396.1">
    <property type="nucleotide sequence ID" value="NZ_JAAIYP010000039.1"/>
</dbReference>
<dbReference type="InterPro" id="IPR003660">
    <property type="entry name" value="HAMP_dom"/>
</dbReference>
<dbReference type="PANTHER" id="PTHR32089:SF112">
    <property type="entry name" value="LYSOZYME-LIKE PROTEIN-RELATED"/>
    <property type="match status" value="1"/>
</dbReference>